<comment type="caution">
    <text evidence="3">The sequence shown here is derived from an EMBL/GenBank/DDBJ whole genome shotgun (WGS) entry which is preliminary data.</text>
</comment>
<evidence type="ECO:0000313" key="3">
    <source>
        <dbReference type="EMBL" id="KAF8778332.1"/>
    </source>
</evidence>
<keyword evidence="4" id="KW-1185">Reference proteome</keyword>
<gene>
    <name evidence="3" type="ORF">HNY73_015063</name>
</gene>
<evidence type="ECO:0000256" key="1">
    <source>
        <dbReference type="SAM" id="MobiDB-lite"/>
    </source>
</evidence>
<evidence type="ECO:0000313" key="4">
    <source>
        <dbReference type="Proteomes" id="UP000807504"/>
    </source>
</evidence>
<sequence length="149" mass="16323">MMTIQTRQYIAHKITYCARTPLPFSFIRFLFSAHPILLAIFFDVNIAEVARLRSFLHAHELAPSREGFADFRCASPEGIATGGQPAPSPSPSAEKIHLITINLTYFTSEPTSQWQALAHTPDPGGGPIGTKRTFPKTGTQKPASEKAVD</sequence>
<dbReference type="AlphaFoldDB" id="A0A8T0EQY8"/>
<reference evidence="3" key="2">
    <citation type="submission" date="2020-06" db="EMBL/GenBank/DDBJ databases">
        <authorList>
            <person name="Sheffer M."/>
        </authorList>
    </citation>
    <scope>NUCLEOTIDE SEQUENCE</scope>
</reference>
<keyword evidence="2" id="KW-0472">Membrane</keyword>
<organism evidence="3 4">
    <name type="scientific">Argiope bruennichi</name>
    <name type="common">Wasp spider</name>
    <name type="synonym">Aranea bruennichi</name>
    <dbReference type="NCBI Taxonomy" id="94029"/>
    <lineage>
        <taxon>Eukaryota</taxon>
        <taxon>Metazoa</taxon>
        <taxon>Ecdysozoa</taxon>
        <taxon>Arthropoda</taxon>
        <taxon>Chelicerata</taxon>
        <taxon>Arachnida</taxon>
        <taxon>Araneae</taxon>
        <taxon>Araneomorphae</taxon>
        <taxon>Entelegynae</taxon>
        <taxon>Araneoidea</taxon>
        <taxon>Araneidae</taxon>
        <taxon>Argiope</taxon>
    </lineage>
</organism>
<evidence type="ECO:0000256" key="2">
    <source>
        <dbReference type="SAM" id="Phobius"/>
    </source>
</evidence>
<feature type="region of interest" description="Disordered" evidence="1">
    <location>
        <begin position="115"/>
        <end position="149"/>
    </location>
</feature>
<reference evidence="3" key="1">
    <citation type="journal article" date="2020" name="bioRxiv">
        <title>Chromosome-level reference genome of the European wasp spider Argiope bruennichi: a resource for studies on range expansion and evolutionary adaptation.</title>
        <authorList>
            <person name="Sheffer M.M."/>
            <person name="Hoppe A."/>
            <person name="Krehenwinkel H."/>
            <person name="Uhl G."/>
            <person name="Kuss A.W."/>
            <person name="Jensen L."/>
            <person name="Jensen C."/>
            <person name="Gillespie R.G."/>
            <person name="Hoff K.J."/>
            <person name="Prost S."/>
        </authorList>
    </citation>
    <scope>NUCLEOTIDE SEQUENCE</scope>
</reference>
<dbReference type="Proteomes" id="UP000807504">
    <property type="component" value="Unassembled WGS sequence"/>
</dbReference>
<accession>A0A8T0EQY8</accession>
<protein>
    <submittedName>
        <fullName evidence="3">Uncharacterized protein</fullName>
    </submittedName>
</protein>
<name>A0A8T0EQY8_ARGBR</name>
<proteinExistence type="predicted"/>
<feature type="transmembrane region" description="Helical" evidence="2">
    <location>
        <begin position="26"/>
        <end position="46"/>
    </location>
</feature>
<keyword evidence="2" id="KW-0812">Transmembrane</keyword>
<dbReference type="EMBL" id="JABXBU010002072">
    <property type="protein sequence ID" value="KAF8778332.1"/>
    <property type="molecule type" value="Genomic_DNA"/>
</dbReference>
<keyword evidence="2" id="KW-1133">Transmembrane helix</keyword>